<organism evidence="3 4">
    <name type="scientific">Edaphobacter aggregans</name>
    <dbReference type="NCBI Taxonomy" id="570835"/>
    <lineage>
        <taxon>Bacteria</taxon>
        <taxon>Pseudomonadati</taxon>
        <taxon>Acidobacteriota</taxon>
        <taxon>Terriglobia</taxon>
        <taxon>Terriglobales</taxon>
        <taxon>Acidobacteriaceae</taxon>
        <taxon>Edaphobacter</taxon>
    </lineage>
</organism>
<name>A0A428MIS1_9BACT</name>
<feature type="domain" description="SCP" evidence="2">
    <location>
        <begin position="32"/>
        <end position="145"/>
    </location>
</feature>
<proteinExistence type="predicted"/>
<feature type="chain" id="PRO_5019201290" evidence="1">
    <location>
        <begin position="21"/>
        <end position="250"/>
    </location>
</feature>
<dbReference type="Proteomes" id="UP000269669">
    <property type="component" value="Unassembled WGS sequence"/>
</dbReference>
<reference evidence="3 4" key="1">
    <citation type="submission" date="2018-12" db="EMBL/GenBank/DDBJ databases">
        <title>Sequencing of bacterial isolates from soil warming experiment in Harvard Forest, Massachusetts, USA.</title>
        <authorList>
            <person name="Deangelis K."/>
        </authorList>
    </citation>
    <scope>NUCLEOTIDE SEQUENCE [LARGE SCALE GENOMIC DNA]</scope>
    <source>
        <strain evidence="3 4">EB153</strain>
    </source>
</reference>
<dbReference type="AlphaFoldDB" id="A0A428MIS1"/>
<protein>
    <submittedName>
        <fullName evidence="3">Cysteine-rich secretory family protein</fullName>
    </submittedName>
</protein>
<gene>
    <name evidence="3" type="ORF">EDE15_2154</name>
</gene>
<dbReference type="PANTHER" id="PTHR31157:SF1">
    <property type="entry name" value="SCP DOMAIN-CONTAINING PROTEIN"/>
    <property type="match status" value="1"/>
</dbReference>
<evidence type="ECO:0000313" key="4">
    <source>
        <dbReference type="Proteomes" id="UP000269669"/>
    </source>
</evidence>
<dbReference type="InterPro" id="IPR014044">
    <property type="entry name" value="CAP_dom"/>
</dbReference>
<dbReference type="Gene3D" id="3.40.33.10">
    <property type="entry name" value="CAP"/>
    <property type="match status" value="1"/>
</dbReference>
<dbReference type="RefSeq" id="WP_185827109.1">
    <property type="nucleotide sequence ID" value="NZ_RSDW01000001.1"/>
</dbReference>
<comment type="caution">
    <text evidence="3">The sequence shown here is derived from an EMBL/GenBank/DDBJ whole genome shotgun (WGS) entry which is preliminary data.</text>
</comment>
<dbReference type="EMBL" id="RSDW01000001">
    <property type="protein sequence ID" value="RSL16633.1"/>
    <property type="molecule type" value="Genomic_DNA"/>
</dbReference>
<keyword evidence="1" id="KW-0732">Signal</keyword>
<keyword evidence="4" id="KW-1185">Reference proteome</keyword>
<dbReference type="Pfam" id="PF00188">
    <property type="entry name" value="CAP"/>
    <property type="match status" value="1"/>
</dbReference>
<feature type="signal peptide" evidence="1">
    <location>
        <begin position="1"/>
        <end position="20"/>
    </location>
</feature>
<evidence type="ECO:0000259" key="2">
    <source>
        <dbReference type="Pfam" id="PF00188"/>
    </source>
</evidence>
<evidence type="ECO:0000256" key="1">
    <source>
        <dbReference type="SAM" id="SignalP"/>
    </source>
</evidence>
<accession>A0A428MIS1</accession>
<dbReference type="CDD" id="cd05379">
    <property type="entry name" value="CAP_bacterial"/>
    <property type="match status" value="1"/>
</dbReference>
<evidence type="ECO:0000313" key="3">
    <source>
        <dbReference type="EMBL" id="RSL16633.1"/>
    </source>
</evidence>
<dbReference type="PANTHER" id="PTHR31157">
    <property type="entry name" value="SCP DOMAIN-CONTAINING PROTEIN"/>
    <property type="match status" value="1"/>
</dbReference>
<dbReference type="InterPro" id="IPR035940">
    <property type="entry name" value="CAP_sf"/>
</dbReference>
<dbReference type="SUPFAM" id="SSF55797">
    <property type="entry name" value="PR-1-like"/>
    <property type="match status" value="1"/>
</dbReference>
<sequence length="250" mass="27251">MQRLLTTLLTMTLLTLPATAQKDVPSAEQTLLQLLNQHRTEANLTPLTTDPTLQQAARAHALRMSQEKGDGQHQYPGEPDLPTRVAQAGGHYTMVSENIAAGSFRVPDLDRAWMKSEGHRANILNPHATVIGIAVIDNNGTLYAVEDFAQTLPTLSREDVEAKVRQLLSDHGIKPAEIPGIAEDARAACVSHGNSAPNATAVIQWQDPDFTKIPDNLLQQLPHNREYTSAVGACPVKPDSTTYRVAILLY</sequence>